<name>A0A8X8XBZ9_SALSN</name>
<reference evidence="3" key="2">
    <citation type="submission" date="2020-08" db="EMBL/GenBank/DDBJ databases">
        <title>Plant Genome Project.</title>
        <authorList>
            <person name="Zhang R.-G."/>
        </authorList>
    </citation>
    <scope>NUCLEOTIDE SEQUENCE</scope>
    <source>
        <strain evidence="3">Huo1</strain>
        <tissue evidence="3">Leaf</tissue>
    </source>
</reference>
<evidence type="ECO:0000313" key="3">
    <source>
        <dbReference type="EMBL" id="KAG6408901.1"/>
    </source>
</evidence>
<keyword evidence="4" id="KW-1185">Reference proteome</keyword>
<reference evidence="3" key="1">
    <citation type="submission" date="2018-01" db="EMBL/GenBank/DDBJ databases">
        <authorList>
            <person name="Mao J.F."/>
        </authorList>
    </citation>
    <scope>NUCLEOTIDE SEQUENCE</scope>
    <source>
        <strain evidence="3">Huo1</strain>
        <tissue evidence="3">Leaf</tissue>
    </source>
</reference>
<dbReference type="InterPro" id="IPR050466">
    <property type="entry name" value="Carboxylest/Gibb_receptor"/>
</dbReference>
<dbReference type="PANTHER" id="PTHR23024">
    <property type="entry name" value="ARYLACETAMIDE DEACETYLASE"/>
    <property type="match status" value="1"/>
</dbReference>
<dbReference type="GO" id="GO:0016787">
    <property type="term" value="F:hydrolase activity"/>
    <property type="evidence" value="ECO:0007669"/>
    <property type="project" value="InterPro"/>
</dbReference>
<dbReference type="InterPro" id="IPR029058">
    <property type="entry name" value="AB_hydrolase_fold"/>
</dbReference>
<comment type="similarity">
    <text evidence="1">Belongs to the 'GDXG' lipolytic enzyme family.</text>
</comment>
<dbReference type="SUPFAM" id="SSF56300">
    <property type="entry name" value="Metallo-dependent phosphatases"/>
    <property type="match status" value="1"/>
</dbReference>
<sequence length="380" mass="41491">MADQLLHTLLDLFPTLKTLPTEDFVPPSLDPATGVQSKDVEIAAEINLSARIYLPPSADTTKKLPLLVYYHGGGFVFESAFSPLYHKHLNLLVAQSNVVAVSVNYRLAPDFPIPIAFEDSWRALKWTAEGEDEWINEFADLKRVYLGGDSAGGNIAHNIAMRVGSENPEGFNLQGMFLNCPYFGGVDPIGSETAEELKLKKRTEFFQNLWGFVCPSLRDRDEGWVNPGKDPKISGLGCAKVLVYVAGNDSLKARGWYYKEVLSNCGWKGEIECIEVAGEDHVFSVFAPDNQSGDNIFGFDASDAVKSMNQAFGPAVNSGIPWAAVLGNHDQESTLSREGVMTHIVGMENTLSQLNPGGAHVVDGMKLAFSLSIFGRSLNL</sequence>
<evidence type="ECO:0000313" key="4">
    <source>
        <dbReference type="Proteomes" id="UP000298416"/>
    </source>
</evidence>
<evidence type="ECO:0000259" key="2">
    <source>
        <dbReference type="Pfam" id="PF07859"/>
    </source>
</evidence>
<dbReference type="InterPro" id="IPR013094">
    <property type="entry name" value="AB_hydrolase_3"/>
</dbReference>
<feature type="domain" description="Alpha/beta hydrolase fold-3" evidence="2">
    <location>
        <begin position="67"/>
        <end position="283"/>
    </location>
</feature>
<comment type="caution">
    <text evidence="3">The sequence shown here is derived from an EMBL/GenBank/DDBJ whole genome shotgun (WGS) entry which is preliminary data.</text>
</comment>
<dbReference type="Gene3D" id="3.40.50.1820">
    <property type="entry name" value="alpha/beta hydrolase"/>
    <property type="match status" value="1"/>
</dbReference>
<dbReference type="PANTHER" id="PTHR23024:SF467">
    <property type="entry name" value="CARBOXYLESTERASE 12-RELATED"/>
    <property type="match status" value="1"/>
</dbReference>
<dbReference type="AlphaFoldDB" id="A0A8X8XBZ9"/>
<protein>
    <recommendedName>
        <fullName evidence="2">Alpha/beta hydrolase fold-3 domain-containing protein</fullName>
    </recommendedName>
</protein>
<dbReference type="InterPro" id="IPR029052">
    <property type="entry name" value="Metallo-depent_PP-like"/>
</dbReference>
<organism evidence="3">
    <name type="scientific">Salvia splendens</name>
    <name type="common">Scarlet sage</name>
    <dbReference type="NCBI Taxonomy" id="180675"/>
    <lineage>
        <taxon>Eukaryota</taxon>
        <taxon>Viridiplantae</taxon>
        <taxon>Streptophyta</taxon>
        <taxon>Embryophyta</taxon>
        <taxon>Tracheophyta</taxon>
        <taxon>Spermatophyta</taxon>
        <taxon>Magnoliopsida</taxon>
        <taxon>eudicotyledons</taxon>
        <taxon>Gunneridae</taxon>
        <taxon>Pentapetalae</taxon>
        <taxon>asterids</taxon>
        <taxon>lamiids</taxon>
        <taxon>Lamiales</taxon>
        <taxon>Lamiaceae</taxon>
        <taxon>Nepetoideae</taxon>
        <taxon>Mentheae</taxon>
        <taxon>Salviinae</taxon>
        <taxon>Salvia</taxon>
        <taxon>Salvia subgen. Calosphace</taxon>
        <taxon>core Calosphace</taxon>
    </lineage>
</organism>
<dbReference type="EMBL" id="PNBA02000011">
    <property type="protein sequence ID" value="KAG6408901.1"/>
    <property type="molecule type" value="Genomic_DNA"/>
</dbReference>
<evidence type="ECO:0000256" key="1">
    <source>
        <dbReference type="ARBA" id="ARBA00010515"/>
    </source>
</evidence>
<gene>
    <name evidence="3" type="ORF">SASPL_131927</name>
</gene>
<proteinExistence type="inferred from homology"/>
<dbReference type="Proteomes" id="UP000298416">
    <property type="component" value="Unassembled WGS sequence"/>
</dbReference>
<dbReference type="SUPFAM" id="SSF53474">
    <property type="entry name" value="alpha/beta-Hydrolases"/>
    <property type="match status" value="1"/>
</dbReference>
<dbReference type="Pfam" id="PF07859">
    <property type="entry name" value="Abhydrolase_3"/>
    <property type="match status" value="1"/>
</dbReference>
<accession>A0A8X8XBZ9</accession>